<organism evidence="1 2">
    <name type="scientific">Dichanthelium oligosanthes</name>
    <dbReference type="NCBI Taxonomy" id="888268"/>
    <lineage>
        <taxon>Eukaryota</taxon>
        <taxon>Viridiplantae</taxon>
        <taxon>Streptophyta</taxon>
        <taxon>Embryophyta</taxon>
        <taxon>Tracheophyta</taxon>
        <taxon>Spermatophyta</taxon>
        <taxon>Magnoliopsida</taxon>
        <taxon>Liliopsida</taxon>
        <taxon>Poales</taxon>
        <taxon>Poaceae</taxon>
        <taxon>PACMAD clade</taxon>
        <taxon>Panicoideae</taxon>
        <taxon>Panicodae</taxon>
        <taxon>Paniceae</taxon>
        <taxon>Dichantheliinae</taxon>
        <taxon>Dichanthelium</taxon>
    </lineage>
</organism>
<reference evidence="1 2" key="1">
    <citation type="submission" date="2016-09" db="EMBL/GenBank/DDBJ databases">
        <title>The draft genome of Dichanthelium oligosanthes: A C3 panicoid grass species.</title>
        <authorList>
            <person name="Studer A.J."/>
            <person name="Schnable J.C."/>
            <person name="Brutnell T.P."/>
        </authorList>
    </citation>
    <scope>NUCLEOTIDE SEQUENCE [LARGE SCALE GENOMIC DNA]</scope>
    <source>
        <strain evidence="2">cv. Kellogg 1175</strain>
        <tissue evidence="1">Leaf</tissue>
    </source>
</reference>
<proteinExistence type="predicted"/>
<evidence type="ECO:0000313" key="1">
    <source>
        <dbReference type="EMBL" id="OEL18051.1"/>
    </source>
</evidence>
<keyword evidence="2" id="KW-1185">Reference proteome</keyword>
<dbReference type="Proteomes" id="UP000095767">
    <property type="component" value="Unassembled WGS sequence"/>
</dbReference>
<name>A0A1E5UYV8_9POAL</name>
<comment type="caution">
    <text evidence="1">The sequence shown here is derived from an EMBL/GenBank/DDBJ whole genome shotgun (WGS) entry which is preliminary data.</text>
</comment>
<dbReference type="EMBL" id="LWDX02057920">
    <property type="protein sequence ID" value="OEL18051.1"/>
    <property type="molecule type" value="Genomic_DNA"/>
</dbReference>
<sequence length="176" mass="19741">MSLPRSLSSPLPLSLWVILDRAGEAEFDTTEDPNVPFLVLSEPPHVSMLILPLSLHPIPTSDGYDKNPYVLIANNAHPTYRGTAEQTEEIPELALLHPANPNIVYFLLGNYLFGELSVVVDFIPVYRNLTMVAPPFSWRHIITWILPHALQNGRAPFLLPLHSVFHLGTPRVICHE</sequence>
<evidence type="ECO:0000313" key="2">
    <source>
        <dbReference type="Proteomes" id="UP000095767"/>
    </source>
</evidence>
<dbReference type="AlphaFoldDB" id="A0A1E5UYV8"/>
<protein>
    <submittedName>
        <fullName evidence="1">Uncharacterized protein</fullName>
    </submittedName>
</protein>
<gene>
    <name evidence="1" type="ORF">BAE44_0020931</name>
</gene>
<accession>A0A1E5UYV8</accession>